<keyword evidence="2" id="KW-0472">Membrane</keyword>
<dbReference type="Pfam" id="PF05071">
    <property type="entry name" value="NDUFA12"/>
    <property type="match status" value="1"/>
</dbReference>
<evidence type="ECO:0000313" key="3">
    <source>
        <dbReference type="EMBL" id="CAB9509259.1"/>
    </source>
</evidence>
<comment type="caution">
    <text evidence="3">The sequence shown here is derived from an EMBL/GenBank/DDBJ whole genome shotgun (WGS) entry which is preliminary data.</text>
</comment>
<dbReference type="Proteomes" id="UP001153069">
    <property type="component" value="Unassembled WGS sequence"/>
</dbReference>
<gene>
    <name evidence="3" type="ORF">SEMRO_382_G130990.1</name>
</gene>
<evidence type="ECO:0000256" key="1">
    <source>
        <dbReference type="ARBA" id="ARBA00007355"/>
    </source>
</evidence>
<name>A0A9N8DVG5_9STRA</name>
<keyword evidence="2" id="KW-0679">Respiratory chain</keyword>
<comment type="similarity">
    <text evidence="1 2">Belongs to the complex I NDUFA12 subunit family.</text>
</comment>
<proteinExistence type="inferred from homology"/>
<reference evidence="3" key="1">
    <citation type="submission" date="2020-06" db="EMBL/GenBank/DDBJ databases">
        <authorList>
            <consortium name="Plant Systems Biology data submission"/>
        </authorList>
    </citation>
    <scope>NUCLEOTIDE SEQUENCE</scope>
    <source>
        <strain evidence="3">D6</strain>
    </source>
</reference>
<keyword evidence="2" id="KW-0496">Mitochondrion</keyword>
<dbReference type="GO" id="GO:0006979">
    <property type="term" value="P:response to oxidative stress"/>
    <property type="evidence" value="ECO:0007669"/>
    <property type="project" value="TreeGrafter"/>
</dbReference>
<dbReference type="OrthoDB" id="274641at2759"/>
<accession>A0A9N8DVG5</accession>
<organism evidence="3 4">
    <name type="scientific">Seminavis robusta</name>
    <dbReference type="NCBI Taxonomy" id="568900"/>
    <lineage>
        <taxon>Eukaryota</taxon>
        <taxon>Sar</taxon>
        <taxon>Stramenopiles</taxon>
        <taxon>Ochrophyta</taxon>
        <taxon>Bacillariophyta</taxon>
        <taxon>Bacillariophyceae</taxon>
        <taxon>Bacillariophycidae</taxon>
        <taxon>Naviculales</taxon>
        <taxon>Naviculaceae</taxon>
        <taxon>Seminavis</taxon>
    </lineage>
</organism>
<keyword evidence="4" id="KW-1185">Reference proteome</keyword>
<dbReference type="AlphaFoldDB" id="A0A9N8DVG5"/>
<dbReference type="PANTHER" id="PTHR12910:SF2">
    <property type="entry name" value="NADH DEHYDROGENASE [UBIQUINONE] 1 ALPHA SUBCOMPLEX SUBUNIT 12"/>
    <property type="match status" value="1"/>
</dbReference>
<sequence length="247" mass="28099">MVYGLIQSCRYALKYRGGWRGLLEHMYTNGDHPFKVGTYMGCDPMGNRYYENRVDYPIGQHRWVEPADIHNFDSTHVPPEWHGWMCSMNDATPSMEQEYMEEMHKRQLKMEDSDAPYVDAVGHQEPYFNFNHQHNQSQIRSRGYGVGNHVVGLPPGAPDAFYTQPGSPYNAASIRKLEYAGDLDETKGGGRPYKNDMWKERLMTDEDRAAIAKKAADAAALEAEKAKSHKPLSLREQAILARGGTLK</sequence>
<evidence type="ECO:0000256" key="2">
    <source>
        <dbReference type="RuleBase" id="RU363103"/>
    </source>
</evidence>
<keyword evidence="2" id="KW-0813">Transport</keyword>
<dbReference type="InterPro" id="IPR007763">
    <property type="entry name" value="NDUFA12"/>
</dbReference>
<protein>
    <recommendedName>
        <fullName evidence="2">NADH dehydrogenase [ubiquinone] 1 alpha subcomplex subunit 12</fullName>
    </recommendedName>
</protein>
<keyword evidence="2" id="KW-0999">Mitochondrion inner membrane</keyword>
<dbReference type="EMBL" id="CAICTM010000381">
    <property type="protein sequence ID" value="CAB9509259.1"/>
    <property type="molecule type" value="Genomic_DNA"/>
</dbReference>
<comment type="function">
    <text evidence="2">Accessory subunit of the mitochondrial membrane respiratory chain NADH dehydrogenase (Complex I), that is believed not to be involved in catalysis. Complex I functions in the transfer of electrons from NADH to the respiratory chain. The immediate electron acceptor for the enzyme is believed to be ubiquinone.</text>
</comment>
<dbReference type="GO" id="GO:0045271">
    <property type="term" value="C:respiratory chain complex I"/>
    <property type="evidence" value="ECO:0007669"/>
    <property type="project" value="InterPro"/>
</dbReference>
<dbReference type="PANTHER" id="PTHR12910">
    <property type="entry name" value="NADH-UBIQUINONE OXIDOREDUCTASE SUBUNIT B17.2"/>
    <property type="match status" value="1"/>
</dbReference>
<keyword evidence="2" id="KW-0249">Electron transport</keyword>
<evidence type="ECO:0000313" key="4">
    <source>
        <dbReference type="Proteomes" id="UP001153069"/>
    </source>
</evidence>
<comment type="subcellular location">
    <subcellularLocation>
        <location evidence="2">Mitochondrion inner membrane</location>
        <topology evidence="2">Peripheral membrane protein</topology>
        <orientation evidence="2">Matrix side</orientation>
    </subcellularLocation>
</comment>
<dbReference type="GO" id="GO:0005743">
    <property type="term" value="C:mitochondrial inner membrane"/>
    <property type="evidence" value="ECO:0007669"/>
    <property type="project" value="UniProtKB-SubCell"/>
</dbReference>